<evidence type="ECO:0000259" key="3">
    <source>
        <dbReference type="Pfam" id="PF08279"/>
    </source>
</evidence>
<dbReference type="InterPro" id="IPR036390">
    <property type="entry name" value="WH_DNA-bd_sf"/>
</dbReference>
<keyword evidence="1" id="KW-0533">Nickel</keyword>
<feature type="binding site" evidence="1">
    <location>
        <position position="175"/>
    </location>
    <ligand>
        <name>Ni(2+)</name>
        <dbReference type="ChEBI" id="CHEBI:49786"/>
    </ligand>
</feature>
<evidence type="ECO:0000259" key="2">
    <source>
        <dbReference type="Pfam" id="PF02829"/>
    </source>
</evidence>
<dbReference type="InterPro" id="IPR026043">
    <property type="entry name" value="NadR"/>
</dbReference>
<evidence type="ECO:0000256" key="1">
    <source>
        <dbReference type="PIRSR" id="PIRSR037847-1"/>
    </source>
</evidence>
<dbReference type="AlphaFoldDB" id="A0A919WEG0"/>
<dbReference type="InterPro" id="IPR013196">
    <property type="entry name" value="HTH_11"/>
</dbReference>
<feature type="domain" description="Helix-turn-helix type 11" evidence="3">
    <location>
        <begin position="34"/>
        <end position="86"/>
    </location>
</feature>
<protein>
    <submittedName>
        <fullName evidence="4">Transcriptional regulator</fullName>
    </submittedName>
</protein>
<dbReference type="InterPro" id="IPR036388">
    <property type="entry name" value="WH-like_DNA-bd_sf"/>
</dbReference>
<keyword evidence="5" id="KW-1185">Reference proteome</keyword>
<feature type="binding site" evidence="1">
    <location>
        <position position="173"/>
    </location>
    <ligand>
        <name>Ni(2+)</name>
        <dbReference type="ChEBI" id="CHEBI:49786"/>
    </ligand>
</feature>
<keyword evidence="1" id="KW-0479">Metal-binding</keyword>
<dbReference type="Proteomes" id="UP000682111">
    <property type="component" value="Unassembled WGS sequence"/>
</dbReference>
<dbReference type="InterPro" id="IPR035922">
    <property type="entry name" value="3H_dom_sf"/>
</dbReference>
<dbReference type="PANTHER" id="PTHR40068:SF1">
    <property type="entry name" value="TRANSCRIPTION REPRESSOR NIAR-RELATED"/>
    <property type="match status" value="1"/>
</dbReference>
<comment type="caution">
    <text evidence="4">The sequence shown here is derived from an EMBL/GenBank/DDBJ whole genome shotgun (WGS) entry which is preliminary data.</text>
</comment>
<dbReference type="PANTHER" id="PTHR40068">
    <property type="entry name" value="TRANSCRIPTION REPRESSOR NIAR-RELATED"/>
    <property type="match status" value="1"/>
</dbReference>
<name>A0A919WEG0_9BACI</name>
<dbReference type="Pfam" id="PF02829">
    <property type="entry name" value="3H"/>
    <property type="match status" value="1"/>
</dbReference>
<dbReference type="Gene3D" id="3.30.1340.20">
    <property type="entry name" value="3H domain"/>
    <property type="match status" value="1"/>
</dbReference>
<dbReference type="Pfam" id="PF08279">
    <property type="entry name" value="HTH_11"/>
    <property type="match status" value="1"/>
</dbReference>
<dbReference type="EMBL" id="BORC01000001">
    <property type="protein sequence ID" value="GIN60309.1"/>
    <property type="molecule type" value="Genomic_DNA"/>
</dbReference>
<accession>A0A919WEG0</accession>
<gene>
    <name evidence="4" type="ORF">J27TS8_03020</name>
</gene>
<feature type="domain" description="3H" evidence="2">
    <location>
        <begin position="102"/>
        <end position="198"/>
    </location>
</feature>
<feature type="binding site" evidence="1">
    <location>
        <position position="114"/>
    </location>
    <ligand>
        <name>Ni(2+)</name>
        <dbReference type="ChEBI" id="CHEBI:49786"/>
    </ligand>
</feature>
<dbReference type="SUPFAM" id="SSF75500">
    <property type="entry name" value="Putative transcriptional regulator TM1602, C-terminal domain"/>
    <property type="match status" value="1"/>
</dbReference>
<evidence type="ECO:0000313" key="4">
    <source>
        <dbReference type="EMBL" id="GIN60309.1"/>
    </source>
</evidence>
<dbReference type="Gene3D" id="1.10.10.10">
    <property type="entry name" value="Winged helix-like DNA-binding domain superfamily/Winged helix DNA-binding domain"/>
    <property type="match status" value="1"/>
</dbReference>
<dbReference type="PIRSF" id="PIRSF037847">
    <property type="entry name" value="NiaR"/>
    <property type="match status" value="1"/>
</dbReference>
<evidence type="ECO:0000313" key="5">
    <source>
        <dbReference type="Proteomes" id="UP000682111"/>
    </source>
</evidence>
<proteinExistence type="predicted"/>
<sequence length="201" mass="22508">MCQKSLLFNKVNIENIEIKGGEQMKGQKILGDERRRLIVTWLQTSQEPITGSELAMKTNVSRQVIVGDITLLKAQGEPIIATSQGYLYMRRPEMLNRVERTIACFHPPEKTEEELLLIVQHGVTVLDVKIEHSVYGDLTASIMVSTVKEVQQFIEKISATNSSYLSELTDGIHLHTLAAATEDDLNKAEEALRTNGFLIEA</sequence>
<dbReference type="SUPFAM" id="SSF46785">
    <property type="entry name" value="Winged helix' DNA-binding domain"/>
    <property type="match status" value="1"/>
</dbReference>
<dbReference type="InterPro" id="IPR004173">
    <property type="entry name" value="3H_domain"/>
</dbReference>
<dbReference type="GO" id="GO:0046872">
    <property type="term" value="F:metal ion binding"/>
    <property type="evidence" value="ECO:0007669"/>
    <property type="project" value="UniProtKB-KW"/>
</dbReference>
<organism evidence="4 5">
    <name type="scientific">Robertmurraya siralis</name>
    <dbReference type="NCBI Taxonomy" id="77777"/>
    <lineage>
        <taxon>Bacteria</taxon>
        <taxon>Bacillati</taxon>
        <taxon>Bacillota</taxon>
        <taxon>Bacilli</taxon>
        <taxon>Bacillales</taxon>
        <taxon>Bacillaceae</taxon>
        <taxon>Robertmurraya</taxon>
    </lineage>
</organism>
<feature type="binding site" evidence="1">
    <location>
        <position position="106"/>
    </location>
    <ligand>
        <name>Ni(2+)</name>
        <dbReference type="ChEBI" id="CHEBI:49786"/>
    </ligand>
</feature>
<reference evidence="4" key="1">
    <citation type="submission" date="2021-03" db="EMBL/GenBank/DDBJ databases">
        <title>Antimicrobial resistance genes in bacteria isolated from Japanese honey, and their potential for conferring macrolide and lincosamide resistance in the American foulbrood pathogen Paenibacillus larvae.</title>
        <authorList>
            <person name="Okamoto M."/>
            <person name="Kumagai M."/>
            <person name="Kanamori H."/>
            <person name="Takamatsu D."/>
        </authorList>
    </citation>
    <scope>NUCLEOTIDE SEQUENCE</scope>
    <source>
        <strain evidence="4">J27TS8</strain>
    </source>
</reference>